<proteinExistence type="predicted"/>
<dbReference type="SUPFAM" id="SSF52172">
    <property type="entry name" value="CheY-like"/>
    <property type="match status" value="1"/>
</dbReference>
<evidence type="ECO:0000259" key="9">
    <source>
        <dbReference type="PROSITE" id="PS51755"/>
    </source>
</evidence>
<dbReference type="Gene3D" id="3.40.50.2300">
    <property type="match status" value="1"/>
</dbReference>
<dbReference type="GO" id="GO:0005829">
    <property type="term" value="C:cytosol"/>
    <property type="evidence" value="ECO:0007669"/>
    <property type="project" value="TreeGrafter"/>
</dbReference>
<dbReference type="PROSITE" id="PS50110">
    <property type="entry name" value="RESPONSE_REGULATORY"/>
    <property type="match status" value="1"/>
</dbReference>
<accession>A0A1J7BGC8</accession>
<sequence length="233" mass="25712">MTTLLLAEDDADIRLALGILLRGRGWELLEAGDGRTALRLLHRHRPDLMLLDIGLPGLDGWQVLERTRDLTDVPVLVLTAHGTEAERVRGLRGGADDYLTKPFSNAELVARIEALLRRAPARASWTGDGYDDGRLHLDPGTRAATWTGRPVRLSALQFRLLQVLARNRGQVVPTARLLEEVWGEPAGRGDPHKVRFAVGRLRRALQEAADGPLPEDVLAAVRGIGYRYRPDGP</sequence>
<dbReference type="RefSeq" id="WP_071656232.1">
    <property type="nucleotide sequence ID" value="NZ_MLCF01000043.1"/>
</dbReference>
<dbReference type="AlphaFoldDB" id="A0A1J7BGC8"/>
<feature type="DNA-binding region" description="OmpR/PhoB-type" evidence="7">
    <location>
        <begin position="127"/>
        <end position="230"/>
    </location>
</feature>
<evidence type="ECO:0000313" key="11">
    <source>
        <dbReference type="Proteomes" id="UP000243342"/>
    </source>
</evidence>
<reference evidence="10 11" key="1">
    <citation type="submission" date="2016-10" db="EMBL/GenBank/DDBJ databases">
        <title>Genome sequence of Streptomyces gilvigriseus MUSC 26.</title>
        <authorList>
            <person name="Lee L.-H."/>
            <person name="Ser H.-L."/>
        </authorList>
    </citation>
    <scope>NUCLEOTIDE SEQUENCE [LARGE SCALE GENOMIC DNA]</scope>
    <source>
        <strain evidence="10 11">MUSC 26</strain>
    </source>
</reference>
<dbReference type="Pfam" id="PF00486">
    <property type="entry name" value="Trans_reg_C"/>
    <property type="match status" value="1"/>
</dbReference>
<evidence type="ECO:0000256" key="3">
    <source>
        <dbReference type="ARBA" id="ARBA00023015"/>
    </source>
</evidence>
<evidence type="ECO:0000256" key="2">
    <source>
        <dbReference type="ARBA" id="ARBA00023012"/>
    </source>
</evidence>
<dbReference type="GO" id="GO:0000976">
    <property type="term" value="F:transcription cis-regulatory region binding"/>
    <property type="evidence" value="ECO:0007669"/>
    <property type="project" value="TreeGrafter"/>
</dbReference>
<evidence type="ECO:0000256" key="7">
    <source>
        <dbReference type="PROSITE-ProRule" id="PRU01091"/>
    </source>
</evidence>
<keyword evidence="5" id="KW-0804">Transcription</keyword>
<dbReference type="OrthoDB" id="4127044at2"/>
<evidence type="ECO:0000256" key="5">
    <source>
        <dbReference type="ARBA" id="ARBA00023163"/>
    </source>
</evidence>
<feature type="modified residue" description="4-aspartylphosphate" evidence="6">
    <location>
        <position position="52"/>
    </location>
</feature>
<dbReference type="SMART" id="SM00862">
    <property type="entry name" value="Trans_reg_C"/>
    <property type="match status" value="1"/>
</dbReference>
<evidence type="ECO:0000256" key="4">
    <source>
        <dbReference type="ARBA" id="ARBA00023125"/>
    </source>
</evidence>
<dbReference type="Pfam" id="PF00072">
    <property type="entry name" value="Response_reg"/>
    <property type="match status" value="1"/>
</dbReference>
<dbReference type="GO" id="GO:0006355">
    <property type="term" value="P:regulation of DNA-templated transcription"/>
    <property type="evidence" value="ECO:0007669"/>
    <property type="project" value="InterPro"/>
</dbReference>
<dbReference type="PANTHER" id="PTHR48111">
    <property type="entry name" value="REGULATOR OF RPOS"/>
    <property type="match status" value="1"/>
</dbReference>
<evidence type="ECO:0000259" key="8">
    <source>
        <dbReference type="PROSITE" id="PS50110"/>
    </source>
</evidence>
<comment type="caution">
    <text evidence="10">The sequence shown here is derived from an EMBL/GenBank/DDBJ whole genome shotgun (WGS) entry which is preliminary data.</text>
</comment>
<keyword evidence="2" id="KW-0902">Two-component regulatory system</keyword>
<organism evidence="10 11">
    <name type="scientific">Mangrovactinospora gilvigrisea</name>
    <dbReference type="NCBI Taxonomy" id="1428644"/>
    <lineage>
        <taxon>Bacteria</taxon>
        <taxon>Bacillati</taxon>
        <taxon>Actinomycetota</taxon>
        <taxon>Actinomycetes</taxon>
        <taxon>Kitasatosporales</taxon>
        <taxon>Streptomycetaceae</taxon>
        <taxon>Mangrovactinospora</taxon>
    </lineage>
</organism>
<evidence type="ECO:0000313" key="10">
    <source>
        <dbReference type="EMBL" id="OIV37731.1"/>
    </source>
</evidence>
<dbReference type="STRING" id="1428644.BIV57_09125"/>
<keyword evidence="3" id="KW-0805">Transcription regulation</keyword>
<name>A0A1J7BGC8_9ACTN</name>
<feature type="domain" description="OmpR/PhoB-type" evidence="9">
    <location>
        <begin position="127"/>
        <end position="230"/>
    </location>
</feature>
<dbReference type="PROSITE" id="PS51755">
    <property type="entry name" value="OMPR_PHOB"/>
    <property type="match status" value="1"/>
</dbReference>
<dbReference type="Gene3D" id="1.10.10.10">
    <property type="entry name" value="Winged helix-like DNA-binding domain superfamily/Winged helix DNA-binding domain"/>
    <property type="match status" value="1"/>
</dbReference>
<dbReference type="InterPro" id="IPR036388">
    <property type="entry name" value="WH-like_DNA-bd_sf"/>
</dbReference>
<dbReference type="PANTHER" id="PTHR48111:SF1">
    <property type="entry name" value="TWO-COMPONENT RESPONSE REGULATOR ORR33"/>
    <property type="match status" value="1"/>
</dbReference>
<dbReference type="Proteomes" id="UP000243342">
    <property type="component" value="Unassembled WGS sequence"/>
</dbReference>
<evidence type="ECO:0000256" key="1">
    <source>
        <dbReference type="ARBA" id="ARBA00022553"/>
    </source>
</evidence>
<dbReference type="InterPro" id="IPR001789">
    <property type="entry name" value="Sig_transdc_resp-reg_receiver"/>
</dbReference>
<evidence type="ECO:0000256" key="6">
    <source>
        <dbReference type="PROSITE-ProRule" id="PRU00169"/>
    </source>
</evidence>
<dbReference type="GO" id="GO:0000156">
    <property type="term" value="F:phosphorelay response regulator activity"/>
    <property type="evidence" value="ECO:0007669"/>
    <property type="project" value="TreeGrafter"/>
</dbReference>
<dbReference type="InterPro" id="IPR039420">
    <property type="entry name" value="WalR-like"/>
</dbReference>
<dbReference type="GO" id="GO:0032993">
    <property type="term" value="C:protein-DNA complex"/>
    <property type="evidence" value="ECO:0007669"/>
    <property type="project" value="TreeGrafter"/>
</dbReference>
<keyword evidence="1 6" id="KW-0597">Phosphoprotein</keyword>
<dbReference type="SMART" id="SM00448">
    <property type="entry name" value="REC"/>
    <property type="match status" value="1"/>
</dbReference>
<dbReference type="Gene3D" id="6.10.250.690">
    <property type="match status" value="1"/>
</dbReference>
<dbReference type="InterPro" id="IPR011006">
    <property type="entry name" value="CheY-like_superfamily"/>
</dbReference>
<keyword evidence="11" id="KW-1185">Reference proteome</keyword>
<keyword evidence="4 7" id="KW-0238">DNA-binding</keyword>
<protein>
    <submittedName>
        <fullName evidence="10">DNA-binding response regulator</fullName>
    </submittedName>
</protein>
<dbReference type="InterPro" id="IPR001867">
    <property type="entry name" value="OmpR/PhoB-type_DNA-bd"/>
</dbReference>
<feature type="domain" description="Response regulatory" evidence="8">
    <location>
        <begin position="3"/>
        <end position="116"/>
    </location>
</feature>
<gene>
    <name evidence="10" type="ORF">BIV57_09125</name>
</gene>
<dbReference type="EMBL" id="MLCF01000043">
    <property type="protein sequence ID" value="OIV37731.1"/>
    <property type="molecule type" value="Genomic_DNA"/>
</dbReference>
<dbReference type="CDD" id="cd00383">
    <property type="entry name" value="trans_reg_C"/>
    <property type="match status" value="1"/>
</dbReference>